<dbReference type="Proteomes" id="UP001269081">
    <property type="component" value="Unassembled WGS sequence"/>
</dbReference>
<keyword evidence="1" id="KW-0472">Membrane</keyword>
<feature type="transmembrane region" description="Helical" evidence="1">
    <location>
        <begin position="73"/>
        <end position="91"/>
    </location>
</feature>
<name>A0ABU1YD78_9FLAO</name>
<keyword evidence="1" id="KW-0812">Transmembrane</keyword>
<keyword evidence="1" id="KW-1133">Transmembrane helix</keyword>
<accession>A0ABU1YD78</accession>
<evidence type="ECO:0000313" key="3">
    <source>
        <dbReference type="Proteomes" id="UP001269081"/>
    </source>
</evidence>
<organism evidence="2 3">
    <name type="scientific">Flavobacterium piscis</name>
    <dbReference type="NCBI Taxonomy" id="1114874"/>
    <lineage>
        <taxon>Bacteria</taxon>
        <taxon>Pseudomonadati</taxon>
        <taxon>Bacteroidota</taxon>
        <taxon>Flavobacteriia</taxon>
        <taxon>Flavobacteriales</taxon>
        <taxon>Flavobacteriaceae</taxon>
        <taxon>Flavobacterium</taxon>
    </lineage>
</organism>
<dbReference type="EMBL" id="JAVDWQ010000019">
    <property type="protein sequence ID" value="MDR7212196.1"/>
    <property type="molecule type" value="Genomic_DNA"/>
</dbReference>
<evidence type="ECO:0000256" key="1">
    <source>
        <dbReference type="SAM" id="Phobius"/>
    </source>
</evidence>
<feature type="transmembrane region" description="Helical" evidence="1">
    <location>
        <begin position="12"/>
        <end position="30"/>
    </location>
</feature>
<gene>
    <name evidence="2" type="ORF">J2W48_004153</name>
</gene>
<comment type="caution">
    <text evidence="2">The sequence shown here is derived from an EMBL/GenBank/DDBJ whole genome shotgun (WGS) entry which is preliminary data.</text>
</comment>
<feature type="transmembrane region" description="Helical" evidence="1">
    <location>
        <begin position="42"/>
        <end position="61"/>
    </location>
</feature>
<protein>
    <submittedName>
        <fullName evidence="2">Uncharacterized protein</fullName>
    </submittedName>
</protein>
<sequence>MILFFFSLKRIFELIVILLISFLIFSIQFGGLPHGEWVALNLYPAIGGLLTWVIFNIILFWTKKNDTKDFKYYFCFILFVVPSIMMILFLLKKM</sequence>
<reference evidence="2 3" key="1">
    <citation type="submission" date="2023-07" db="EMBL/GenBank/DDBJ databases">
        <title>Sorghum-associated microbial communities from plants grown in Nebraska, USA.</title>
        <authorList>
            <person name="Schachtman D."/>
        </authorList>
    </citation>
    <scope>NUCLEOTIDE SEQUENCE [LARGE SCALE GENOMIC DNA]</scope>
    <source>
        <strain evidence="2 3">4129</strain>
    </source>
</reference>
<keyword evidence="3" id="KW-1185">Reference proteome</keyword>
<proteinExistence type="predicted"/>
<evidence type="ECO:0000313" key="2">
    <source>
        <dbReference type="EMBL" id="MDR7212196.1"/>
    </source>
</evidence>